<protein>
    <submittedName>
        <fullName evidence="1">Uncharacterized protein</fullName>
    </submittedName>
</protein>
<dbReference type="OrthoDB" id="1749457at2759"/>
<dbReference type="AlphaFoldDB" id="A0A0S3T6Y5"/>
<proteinExistence type="predicted"/>
<gene>
    <name evidence="1" type="primary">Vigan.10G244500</name>
    <name evidence="1" type="ORF">VIGAN_10244500</name>
</gene>
<sequence>MEGGLLLDVVVSQGATILQLLPGEDQTLLVWWDPFLVLNFGLYVVDGVGTLHLESYGLTSQGLNEDLHLHRHTQPTDESKTNQHKNLN</sequence>
<evidence type="ECO:0000313" key="1">
    <source>
        <dbReference type="EMBL" id="BAU00812.1"/>
    </source>
</evidence>
<accession>A0A0S3T6Y5</accession>
<dbReference type="Proteomes" id="UP000291084">
    <property type="component" value="Chromosome 10"/>
</dbReference>
<reference evidence="1 2" key="1">
    <citation type="journal article" date="2015" name="Sci. Rep.">
        <title>The power of single molecule real-time sequencing technology in the de novo assembly of a eukaryotic genome.</title>
        <authorList>
            <person name="Sakai H."/>
            <person name="Naito K."/>
            <person name="Ogiso-Tanaka E."/>
            <person name="Takahashi Y."/>
            <person name="Iseki K."/>
            <person name="Muto C."/>
            <person name="Satou K."/>
            <person name="Teruya K."/>
            <person name="Shiroma A."/>
            <person name="Shimoji M."/>
            <person name="Hirano T."/>
            <person name="Itoh T."/>
            <person name="Kaga A."/>
            <person name="Tomooka N."/>
        </authorList>
    </citation>
    <scope>NUCLEOTIDE SEQUENCE [LARGE SCALE GENOMIC DNA]</scope>
    <source>
        <strain evidence="2">cv. Shumari</strain>
    </source>
</reference>
<name>A0A0S3T6Y5_PHAAN</name>
<dbReference type="EMBL" id="AP015043">
    <property type="protein sequence ID" value="BAU00812.1"/>
    <property type="molecule type" value="Genomic_DNA"/>
</dbReference>
<evidence type="ECO:0000313" key="2">
    <source>
        <dbReference type="Proteomes" id="UP000291084"/>
    </source>
</evidence>
<keyword evidence="2" id="KW-1185">Reference proteome</keyword>
<organism evidence="1 2">
    <name type="scientific">Vigna angularis var. angularis</name>
    <dbReference type="NCBI Taxonomy" id="157739"/>
    <lineage>
        <taxon>Eukaryota</taxon>
        <taxon>Viridiplantae</taxon>
        <taxon>Streptophyta</taxon>
        <taxon>Embryophyta</taxon>
        <taxon>Tracheophyta</taxon>
        <taxon>Spermatophyta</taxon>
        <taxon>Magnoliopsida</taxon>
        <taxon>eudicotyledons</taxon>
        <taxon>Gunneridae</taxon>
        <taxon>Pentapetalae</taxon>
        <taxon>rosids</taxon>
        <taxon>fabids</taxon>
        <taxon>Fabales</taxon>
        <taxon>Fabaceae</taxon>
        <taxon>Papilionoideae</taxon>
        <taxon>50 kb inversion clade</taxon>
        <taxon>NPAAA clade</taxon>
        <taxon>indigoferoid/millettioid clade</taxon>
        <taxon>Phaseoleae</taxon>
        <taxon>Vigna</taxon>
    </lineage>
</organism>